<feature type="domain" description="Tyr recombinase" evidence="2">
    <location>
        <begin position="8"/>
        <end position="98"/>
    </location>
</feature>
<gene>
    <name evidence="3" type="ORF">ABW286_06265</name>
</gene>
<dbReference type="InterPro" id="IPR011010">
    <property type="entry name" value="DNA_brk_join_enz"/>
</dbReference>
<dbReference type="EMBL" id="JBFKZN010000003">
    <property type="protein sequence ID" value="MEW5288784.1"/>
    <property type="molecule type" value="Genomic_DNA"/>
</dbReference>
<reference evidence="3 4" key="1">
    <citation type="submission" date="2024-07" db="EMBL/GenBank/DDBJ databases">
        <authorList>
            <person name="Dulla G.F.J."/>
            <person name="Delorm J.G."/>
        </authorList>
    </citation>
    <scope>NUCLEOTIDE SEQUENCE [LARGE SCALE GENOMIC DNA]</scope>
    <source>
        <strain evidence="3 4">JGD 233</strain>
    </source>
</reference>
<accession>A0ABV3MYZ8</accession>
<dbReference type="InterPro" id="IPR002104">
    <property type="entry name" value="Integrase_catalytic"/>
</dbReference>
<name>A0ABV3MYZ8_9GAMM</name>
<evidence type="ECO:0000313" key="4">
    <source>
        <dbReference type="Proteomes" id="UP001554567"/>
    </source>
</evidence>
<dbReference type="SUPFAM" id="SSF56349">
    <property type="entry name" value="DNA breaking-rejoining enzymes"/>
    <property type="match status" value="1"/>
</dbReference>
<keyword evidence="4" id="KW-1185">Reference proteome</keyword>
<evidence type="ECO:0000256" key="1">
    <source>
        <dbReference type="ARBA" id="ARBA00023172"/>
    </source>
</evidence>
<evidence type="ECO:0000313" key="3">
    <source>
        <dbReference type="EMBL" id="MEW5288784.1"/>
    </source>
</evidence>
<comment type="caution">
    <text evidence="3">The sequence shown here is derived from an EMBL/GenBank/DDBJ whole genome shotgun (WGS) entry which is preliminary data.</text>
</comment>
<proteinExistence type="predicted"/>
<keyword evidence="1" id="KW-0233">DNA recombination</keyword>
<dbReference type="PROSITE" id="PS51898">
    <property type="entry name" value="TYR_RECOMBINASE"/>
    <property type="match status" value="1"/>
</dbReference>
<evidence type="ECO:0000259" key="2">
    <source>
        <dbReference type="PROSITE" id="PS51898"/>
    </source>
</evidence>
<protein>
    <recommendedName>
        <fullName evidence="2">Tyr recombinase domain-containing protein</fullName>
    </recommendedName>
</protein>
<dbReference type="RefSeq" id="WP_367166979.1">
    <property type="nucleotide sequence ID" value="NZ_JBFKZN010000003.1"/>
</dbReference>
<dbReference type="Proteomes" id="UP001554567">
    <property type="component" value="Unassembled WGS sequence"/>
</dbReference>
<dbReference type="Gene3D" id="1.10.443.10">
    <property type="entry name" value="Intergrase catalytic core"/>
    <property type="match status" value="1"/>
</dbReference>
<organism evidence="3 4">
    <name type="scientific">Erwinia papayae</name>
    <dbReference type="NCBI Taxonomy" id="206499"/>
    <lineage>
        <taxon>Bacteria</taxon>
        <taxon>Pseudomonadati</taxon>
        <taxon>Pseudomonadota</taxon>
        <taxon>Gammaproteobacteria</taxon>
        <taxon>Enterobacterales</taxon>
        <taxon>Erwiniaceae</taxon>
        <taxon>Erwinia</taxon>
    </lineage>
</organism>
<dbReference type="InterPro" id="IPR013762">
    <property type="entry name" value="Integrase-like_cat_sf"/>
</dbReference>
<sequence length="98" mass="11267">MRGTKAGILTDRVQAAQVEQVLRRNKQDIYADIWKLNLNMALRISDLLSLTFEDVQANTIRITEGKTGKVKHFPINVAARAIIDKRRKDNPEDIYFRA</sequence>